<dbReference type="KEGG" id="poj:PtoMrB4_31670"/>
<name>A0A679GPJ1_9GAMM</name>
<evidence type="ECO:0000313" key="5">
    <source>
        <dbReference type="EMBL" id="BCA29190.1"/>
    </source>
</evidence>
<keyword evidence="1" id="KW-0805">Transcription regulation</keyword>
<dbReference type="PROSITE" id="PS01124">
    <property type="entry name" value="HTH_ARAC_FAMILY_2"/>
    <property type="match status" value="1"/>
</dbReference>
<dbReference type="RefSeq" id="WP_172433877.1">
    <property type="nucleotide sequence ID" value="NZ_AP022642.1"/>
</dbReference>
<dbReference type="Gene3D" id="1.10.10.60">
    <property type="entry name" value="Homeodomain-like"/>
    <property type="match status" value="2"/>
</dbReference>
<gene>
    <name evidence="5" type="ORF">PtoMrB4_31670</name>
</gene>
<sequence length="304" mass="32972">MKSSSPLVDWLLENLELDTSLFHVGRYCGGWHASTQGLARASFHLVVQGHCWLHLDDGSEALRLEGGDAVFLLRDLAYRLSGEATAEAARAQPKGTMQALEPAAGDGVGLVCGFFHFRQGLSALIVESLPPWIVLRRGDPSLAAARSLFELILQECARLPAPSPALLERLSHLLFLYVLRQQVTDNTRLGGLAALARQPAFAGLLEQLIAQPGRAWSLEEMAACTGLSRSAFFKRFQELAGESPGHVLLALRMRQACRLLDNGRMVAEVADAVGYQSVAAFTRAFHKVTGVQPGAYRKSSGQRG</sequence>
<evidence type="ECO:0000256" key="3">
    <source>
        <dbReference type="ARBA" id="ARBA00023163"/>
    </source>
</evidence>
<dbReference type="InterPro" id="IPR020449">
    <property type="entry name" value="Tscrpt_reg_AraC-type_HTH"/>
</dbReference>
<evidence type="ECO:0000259" key="4">
    <source>
        <dbReference type="PROSITE" id="PS01124"/>
    </source>
</evidence>
<dbReference type="PANTHER" id="PTHR11019">
    <property type="entry name" value="HTH-TYPE TRANSCRIPTIONAL REGULATOR NIMR"/>
    <property type="match status" value="1"/>
</dbReference>
<evidence type="ECO:0000256" key="1">
    <source>
        <dbReference type="ARBA" id="ARBA00023015"/>
    </source>
</evidence>
<protein>
    <submittedName>
        <fullName evidence="5">Transcriptional regulator</fullName>
    </submittedName>
</protein>
<dbReference type="InterPro" id="IPR032783">
    <property type="entry name" value="AraC_lig"/>
</dbReference>
<keyword evidence="2" id="KW-0238">DNA-binding</keyword>
<feature type="domain" description="HTH araC/xylS-type" evidence="4">
    <location>
        <begin position="199"/>
        <end position="299"/>
    </location>
</feature>
<dbReference type="InterPro" id="IPR018060">
    <property type="entry name" value="HTH_AraC"/>
</dbReference>
<dbReference type="Proteomes" id="UP000501237">
    <property type="component" value="Chromosome"/>
</dbReference>
<dbReference type="Pfam" id="PF12833">
    <property type="entry name" value="HTH_18"/>
    <property type="match status" value="1"/>
</dbReference>
<dbReference type="GO" id="GO:0003700">
    <property type="term" value="F:DNA-binding transcription factor activity"/>
    <property type="evidence" value="ECO:0007669"/>
    <property type="project" value="InterPro"/>
</dbReference>
<keyword evidence="3" id="KW-0804">Transcription</keyword>
<reference evidence="5 6" key="1">
    <citation type="journal article" date="2020" name="Microbiol. Resour. Announc.">
        <title>Complete genome sequence of Pseudomonas otitidis strain MrB4, isolated from Lake Biwa in Japan.</title>
        <authorList>
            <person name="Miyazaki K."/>
            <person name="Hase E."/>
            <person name="Maruya T."/>
        </authorList>
    </citation>
    <scope>NUCLEOTIDE SEQUENCE [LARGE SCALE GENOMIC DNA]</scope>
    <source>
        <strain evidence="5 6">MrB4</strain>
    </source>
</reference>
<evidence type="ECO:0000313" key="6">
    <source>
        <dbReference type="Proteomes" id="UP000501237"/>
    </source>
</evidence>
<dbReference type="PRINTS" id="PR00032">
    <property type="entry name" value="HTHARAC"/>
</dbReference>
<dbReference type="SUPFAM" id="SSF46689">
    <property type="entry name" value="Homeodomain-like"/>
    <property type="match status" value="1"/>
</dbReference>
<evidence type="ECO:0000256" key="2">
    <source>
        <dbReference type="ARBA" id="ARBA00023125"/>
    </source>
</evidence>
<dbReference type="AlphaFoldDB" id="A0A679GPJ1"/>
<dbReference type="Pfam" id="PF12852">
    <property type="entry name" value="Cupin_6"/>
    <property type="match status" value="1"/>
</dbReference>
<proteinExistence type="predicted"/>
<dbReference type="PANTHER" id="PTHR11019:SF159">
    <property type="entry name" value="TRANSCRIPTIONAL REGULATOR-RELATED"/>
    <property type="match status" value="1"/>
</dbReference>
<accession>A0A679GPJ1</accession>
<dbReference type="EMBL" id="AP022642">
    <property type="protein sequence ID" value="BCA29190.1"/>
    <property type="molecule type" value="Genomic_DNA"/>
</dbReference>
<dbReference type="GeneID" id="57398380"/>
<dbReference type="SMART" id="SM00342">
    <property type="entry name" value="HTH_ARAC"/>
    <property type="match status" value="1"/>
</dbReference>
<dbReference type="InterPro" id="IPR009057">
    <property type="entry name" value="Homeodomain-like_sf"/>
</dbReference>
<organism evidence="5 6">
    <name type="scientific">Metapseudomonas otitidis</name>
    <dbReference type="NCBI Taxonomy" id="319939"/>
    <lineage>
        <taxon>Bacteria</taxon>
        <taxon>Pseudomonadati</taxon>
        <taxon>Pseudomonadota</taxon>
        <taxon>Gammaproteobacteria</taxon>
        <taxon>Pseudomonadales</taxon>
        <taxon>Pseudomonadaceae</taxon>
        <taxon>Metapseudomonas</taxon>
    </lineage>
</organism>
<dbReference type="GO" id="GO:0043565">
    <property type="term" value="F:sequence-specific DNA binding"/>
    <property type="evidence" value="ECO:0007669"/>
    <property type="project" value="InterPro"/>
</dbReference>